<gene>
    <name evidence="1" type="ORF">UFOVP116_163</name>
</gene>
<organism evidence="1">
    <name type="scientific">uncultured Caudovirales phage</name>
    <dbReference type="NCBI Taxonomy" id="2100421"/>
    <lineage>
        <taxon>Viruses</taxon>
        <taxon>Duplodnaviria</taxon>
        <taxon>Heunggongvirae</taxon>
        <taxon>Uroviricota</taxon>
        <taxon>Caudoviricetes</taxon>
        <taxon>Peduoviridae</taxon>
        <taxon>Maltschvirus</taxon>
        <taxon>Maltschvirus maltsch</taxon>
    </lineage>
</organism>
<protein>
    <submittedName>
        <fullName evidence="1">Uncharacterized protein</fullName>
    </submittedName>
</protein>
<evidence type="ECO:0000313" key="1">
    <source>
        <dbReference type="EMBL" id="CAB4129887.1"/>
    </source>
</evidence>
<dbReference type="EMBL" id="LR796237">
    <property type="protein sequence ID" value="CAB4129887.1"/>
    <property type="molecule type" value="Genomic_DNA"/>
</dbReference>
<accession>A0A6J5LA08</accession>
<name>A0A6J5LA08_9CAUD</name>
<proteinExistence type="predicted"/>
<reference evidence="1" key="1">
    <citation type="submission" date="2020-04" db="EMBL/GenBank/DDBJ databases">
        <authorList>
            <person name="Chiriac C."/>
            <person name="Salcher M."/>
            <person name="Ghai R."/>
            <person name="Kavagutti S V."/>
        </authorList>
    </citation>
    <scope>NUCLEOTIDE SEQUENCE</scope>
</reference>
<sequence length="78" mass="8723">MNERIKELALQAGGSHYPNVNSMQLEKFAKLIIEDCYGEVLCQIYGEDPSVDVQFNAGHSAGLRLAVDTIKRHFSIIE</sequence>